<feature type="signal peptide" evidence="5">
    <location>
        <begin position="1"/>
        <end position="19"/>
    </location>
</feature>
<feature type="active site" evidence="4">
    <location>
        <position position="179"/>
    </location>
</feature>
<dbReference type="SUPFAM" id="SSF51126">
    <property type="entry name" value="Pectin lyase-like"/>
    <property type="match status" value="1"/>
</dbReference>
<evidence type="ECO:0000256" key="2">
    <source>
        <dbReference type="ARBA" id="ARBA00022801"/>
    </source>
</evidence>
<comment type="similarity">
    <text evidence="1">Belongs to the pectinesterase family.</text>
</comment>
<keyword evidence="8" id="KW-1185">Reference proteome</keyword>
<dbReference type="Proteomes" id="UP001165430">
    <property type="component" value="Unassembled WGS sequence"/>
</dbReference>
<proteinExistence type="inferred from homology"/>
<dbReference type="EC" id="3.1.1.11" evidence="5"/>
<accession>A0ABS9VBU9</accession>
<dbReference type="PANTHER" id="PTHR31321">
    <property type="entry name" value="ACYL-COA THIOESTER HYDROLASE YBHC-RELATED"/>
    <property type="match status" value="1"/>
</dbReference>
<comment type="caution">
    <text evidence="7">The sequence shown here is derived from an EMBL/GenBank/DDBJ whole genome shotgun (WGS) entry which is preliminary data.</text>
</comment>
<dbReference type="Pfam" id="PF01095">
    <property type="entry name" value="Pectinesterase"/>
    <property type="match status" value="1"/>
</dbReference>
<comment type="catalytic activity">
    <reaction evidence="5">
        <text>[(1-&gt;4)-alpha-D-galacturonosyl methyl ester](n) + n H2O = [(1-&gt;4)-alpha-D-galacturonosyl](n) + n methanol + n H(+)</text>
        <dbReference type="Rhea" id="RHEA:22380"/>
        <dbReference type="Rhea" id="RHEA-COMP:14570"/>
        <dbReference type="Rhea" id="RHEA-COMP:14573"/>
        <dbReference type="ChEBI" id="CHEBI:15377"/>
        <dbReference type="ChEBI" id="CHEBI:15378"/>
        <dbReference type="ChEBI" id="CHEBI:17790"/>
        <dbReference type="ChEBI" id="CHEBI:140522"/>
        <dbReference type="ChEBI" id="CHEBI:140523"/>
        <dbReference type="EC" id="3.1.1.11"/>
    </reaction>
</comment>
<dbReference type="RefSeq" id="WP_241412039.1">
    <property type="nucleotide sequence ID" value="NZ_JAKZGO010000007.1"/>
</dbReference>
<feature type="chain" id="PRO_5044975089" description="Pectinesterase" evidence="5">
    <location>
        <begin position="20"/>
        <end position="337"/>
    </location>
</feature>
<keyword evidence="3 5" id="KW-0063">Aspartyl esterase</keyword>
<dbReference type="EMBL" id="JAKZGO010000007">
    <property type="protein sequence ID" value="MCH7413901.1"/>
    <property type="molecule type" value="Genomic_DNA"/>
</dbReference>
<dbReference type="InterPro" id="IPR000070">
    <property type="entry name" value="Pectinesterase_cat"/>
</dbReference>
<dbReference type="InterPro" id="IPR033131">
    <property type="entry name" value="Pectinesterase_Asp_AS"/>
</dbReference>
<dbReference type="InterPro" id="IPR012334">
    <property type="entry name" value="Pectin_lyas_fold"/>
</dbReference>
<sequence>MKKLIFIFILTISTQISFAQDFDFIVAQDGSGDFEKVQDAIMAVPDFRNVPTYILIKSGKYKEKIVLPVSKRFVVLVGENVDETILTYDDFSSKHNRFGEEMGTTGSSSFFVFGDDFAAKNLTFENSSGPVGQAVAMRVTGDRAFFENCKFLGYQDTLYAQGEKSRQFYKDCYIEGTTDFIFGASTAVFENCEIYSKTGGQYITAASTIQTVPFGYVFINCKLTGDAPEESVYLGRPWRIFAKTVFINTEMGSHIHPKGWHNWNKEEAEKTAFYAEYGSFGEGSSVEDRASWSKQISKESIQDFSKESILAGADDWVPGKNLKKNLWQAKLQVTNEN</sequence>
<evidence type="ECO:0000259" key="6">
    <source>
        <dbReference type="Pfam" id="PF01095"/>
    </source>
</evidence>
<evidence type="ECO:0000313" key="7">
    <source>
        <dbReference type="EMBL" id="MCH7413901.1"/>
    </source>
</evidence>
<reference evidence="7" key="1">
    <citation type="submission" date="2022-03" db="EMBL/GenBank/DDBJ databases">
        <title>De novo assembled genomes of Belliella spp. (Cyclobacteriaceae) strains.</title>
        <authorList>
            <person name="Szabo A."/>
            <person name="Korponai K."/>
            <person name="Felfoldi T."/>
        </authorList>
    </citation>
    <scope>NUCLEOTIDE SEQUENCE</scope>
    <source>
        <strain evidence="7">DSM 111903</strain>
    </source>
</reference>
<evidence type="ECO:0000256" key="1">
    <source>
        <dbReference type="ARBA" id="ARBA00008891"/>
    </source>
</evidence>
<evidence type="ECO:0000313" key="8">
    <source>
        <dbReference type="Proteomes" id="UP001165430"/>
    </source>
</evidence>
<protein>
    <recommendedName>
        <fullName evidence="5">Pectinesterase</fullName>
        <ecNumber evidence="5">3.1.1.11</ecNumber>
    </recommendedName>
</protein>
<evidence type="ECO:0000256" key="4">
    <source>
        <dbReference type="PROSITE-ProRule" id="PRU10040"/>
    </source>
</evidence>
<keyword evidence="2 5" id="KW-0378">Hydrolase</keyword>
<keyword evidence="5" id="KW-0732">Signal</keyword>
<evidence type="ECO:0000256" key="3">
    <source>
        <dbReference type="ARBA" id="ARBA00023085"/>
    </source>
</evidence>
<dbReference type="InterPro" id="IPR011050">
    <property type="entry name" value="Pectin_lyase_fold/virulence"/>
</dbReference>
<evidence type="ECO:0000256" key="5">
    <source>
        <dbReference type="RuleBase" id="RU000589"/>
    </source>
</evidence>
<gene>
    <name evidence="7" type="ORF">MM213_10420</name>
</gene>
<comment type="pathway">
    <text evidence="5">Glycan metabolism; pectin degradation; 2-dehydro-3-deoxy-D-gluconate from pectin: step 1/5.</text>
</comment>
<organism evidence="7 8">
    <name type="scientific">Belliella alkalica</name>
    <dbReference type="NCBI Taxonomy" id="1730871"/>
    <lineage>
        <taxon>Bacteria</taxon>
        <taxon>Pseudomonadati</taxon>
        <taxon>Bacteroidota</taxon>
        <taxon>Cytophagia</taxon>
        <taxon>Cytophagales</taxon>
        <taxon>Cyclobacteriaceae</taxon>
        <taxon>Belliella</taxon>
    </lineage>
</organism>
<name>A0ABS9VBU9_9BACT</name>
<dbReference type="Gene3D" id="2.160.20.10">
    <property type="entry name" value="Single-stranded right-handed beta-helix, Pectin lyase-like"/>
    <property type="match status" value="1"/>
</dbReference>
<feature type="domain" description="Pectinesterase catalytic" evidence="6">
    <location>
        <begin position="23"/>
        <end position="311"/>
    </location>
</feature>
<dbReference type="PANTHER" id="PTHR31321:SF57">
    <property type="entry name" value="PECTINESTERASE 53-RELATED"/>
    <property type="match status" value="1"/>
</dbReference>
<dbReference type="PROSITE" id="PS00503">
    <property type="entry name" value="PECTINESTERASE_2"/>
    <property type="match status" value="1"/>
</dbReference>